<feature type="transmembrane region" description="Helical" evidence="2">
    <location>
        <begin position="67"/>
        <end position="87"/>
    </location>
</feature>
<evidence type="ECO:0000313" key="4">
    <source>
        <dbReference type="Proteomes" id="UP000075714"/>
    </source>
</evidence>
<dbReference type="Proteomes" id="UP000075714">
    <property type="component" value="Unassembled WGS sequence"/>
</dbReference>
<evidence type="ECO:0000313" key="3">
    <source>
        <dbReference type="EMBL" id="KXZ46331.1"/>
    </source>
</evidence>
<dbReference type="OrthoDB" id="544740at2759"/>
<protein>
    <submittedName>
        <fullName evidence="3">Uncharacterized protein</fullName>
    </submittedName>
</protein>
<comment type="caution">
    <text evidence="3">The sequence shown here is derived from an EMBL/GenBank/DDBJ whole genome shotgun (WGS) entry which is preliminary data.</text>
</comment>
<name>A0A150G939_GONPE</name>
<proteinExistence type="predicted"/>
<dbReference type="AlphaFoldDB" id="A0A150G939"/>
<organism evidence="3 4">
    <name type="scientific">Gonium pectorale</name>
    <name type="common">Green alga</name>
    <dbReference type="NCBI Taxonomy" id="33097"/>
    <lineage>
        <taxon>Eukaryota</taxon>
        <taxon>Viridiplantae</taxon>
        <taxon>Chlorophyta</taxon>
        <taxon>core chlorophytes</taxon>
        <taxon>Chlorophyceae</taxon>
        <taxon>CS clade</taxon>
        <taxon>Chlamydomonadales</taxon>
        <taxon>Volvocaceae</taxon>
        <taxon>Gonium</taxon>
    </lineage>
</organism>
<feature type="compositionally biased region" description="Low complexity" evidence="1">
    <location>
        <begin position="214"/>
        <end position="237"/>
    </location>
</feature>
<sequence>MGSRSGLVGLLCLAVTGFRDRALERRYLDYVTHTTAAPTLIWLAIMVLAHTAAFVKSLSTGDAQQALIGGFAYTVSLCLMLLLPRLYTALREPLMLACLLGRTTCRLVMVLLPETFSMSDSVLKYIMYGLDMLLDGFLEGTFEQIRVPYAVLGRMIELPIMAAFIYTRGVRQSYVAALARSAAVSGAGLAMTALTDVRMRAAFVRELHRRQQRGADAQGDAAAARGGTGACVSSGTAGAAGGAAKKSKEE</sequence>
<keyword evidence="2" id="KW-0472">Membrane</keyword>
<evidence type="ECO:0000256" key="2">
    <source>
        <dbReference type="SAM" id="Phobius"/>
    </source>
</evidence>
<evidence type="ECO:0000256" key="1">
    <source>
        <dbReference type="SAM" id="MobiDB-lite"/>
    </source>
</evidence>
<reference evidence="4" key="1">
    <citation type="journal article" date="2016" name="Nat. Commun.">
        <title>The Gonium pectorale genome demonstrates co-option of cell cycle regulation during the evolution of multicellularity.</title>
        <authorList>
            <person name="Hanschen E.R."/>
            <person name="Marriage T.N."/>
            <person name="Ferris P.J."/>
            <person name="Hamaji T."/>
            <person name="Toyoda A."/>
            <person name="Fujiyama A."/>
            <person name="Neme R."/>
            <person name="Noguchi H."/>
            <person name="Minakuchi Y."/>
            <person name="Suzuki M."/>
            <person name="Kawai-Toyooka H."/>
            <person name="Smith D.R."/>
            <person name="Sparks H."/>
            <person name="Anderson J."/>
            <person name="Bakaric R."/>
            <person name="Luria V."/>
            <person name="Karger A."/>
            <person name="Kirschner M.W."/>
            <person name="Durand P.M."/>
            <person name="Michod R.E."/>
            <person name="Nozaki H."/>
            <person name="Olson B.J."/>
        </authorList>
    </citation>
    <scope>NUCLEOTIDE SEQUENCE [LARGE SCALE GENOMIC DNA]</scope>
    <source>
        <strain evidence="4">NIES-2863</strain>
    </source>
</reference>
<gene>
    <name evidence="3" type="ORF">GPECTOR_44g10</name>
</gene>
<keyword evidence="2" id="KW-1133">Transmembrane helix</keyword>
<dbReference type="EMBL" id="LSYV01000045">
    <property type="protein sequence ID" value="KXZ46331.1"/>
    <property type="molecule type" value="Genomic_DNA"/>
</dbReference>
<keyword evidence="2" id="KW-0812">Transmembrane</keyword>
<accession>A0A150G939</accession>
<keyword evidence="4" id="KW-1185">Reference proteome</keyword>
<feature type="transmembrane region" description="Helical" evidence="2">
    <location>
        <begin position="35"/>
        <end position="55"/>
    </location>
</feature>
<feature type="region of interest" description="Disordered" evidence="1">
    <location>
        <begin position="214"/>
        <end position="250"/>
    </location>
</feature>